<evidence type="ECO:0000256" key="2">
    <source>
        <dbReference type="ARBA" id="ARBA00006840"/>
    </source>
</evidence>
<comment type="caution">
    <text evidence="8">The sequence shown here is derived from an EMBL/GenBank/DDBJ whole genome shotgun (WGS) entry which is preliminary data.</text>
</comment>
<gene>
    <name evidence="8" type="ORF">FF38_02367</name>
</gene>
<evidence type="ECO:0000313" key="8">
    <source>
        <dbReference type="EMBL" id="KNC29239.1"/>
    </source>
</evidence>
<reference evidence="8 9" key="1">
    <citation type="journal article" date="2015" name="Nat. Commun.">
        <title>Lucilia cuprina genome unlocks parasitic fly biology to underpin future interventions.</title>
        <authorList>
            <person name="Anstead C.A."/>
            <person name="Korhonen P.K."/>
            <person name="Young N.D."/>
            <person name="Hall R.S."/>
            <person name="Jex A.R."/>
            <person name="Murali S.C."/>
            <person name="Hughes D.S."/>
            <person name="Lee S.F."/>
            <person name="Perry T."/>
            <person name="Stroehlein A.J."/>
            <person name="Ansell B.R."/>
            <person name="Breugelmans B."/>
            <person name="Hofmann A."/>
            <person name="Qu J."/>
            <person name="Dugan S."/>
            <person name="Lee S.L."/>
            <person name="Chao H."/>
            <person name="Dinh H."/>
            <person name="Han Y."/>
            <person name="Doddapaneni H.V."/>
            <person name="Worley K.C."/>
            <person name="Muzny D.M."/>
            <person name="Ioannidis P."/>
            <person name="Waterhouse R.M."/>
            <person name="Zdobnov E.M."/>
            <person name="James P.J."/>
            <person name="Bagnall N.H."/>
            <person name="Kotze A.C."/>
            <person name="Gibbs R.A."/>
            <person name="Richards S."/>
            <person name="Batterham P."/>
            <person name="Gasser R.B."/>
        </authorList>
    </citation>
    <scope>NUCLEOTIDE SEQUENCE [LARGE SCALE GENOMIC DNA]</scope>
    <source>
        <strain evidence="8 9">LS</strain>
        <tissue evidence="8">Full body</tissue>
    </source>
</reference>
<feature type="disulfide bond" evidence="6">
    <location>
        <begin position="138"/>
        <end position="153"/>
    </location>
</feature>
<dbReference type="PANTHER" id="PTHR19282:SF521">
    <property type="entry name" value="IP01817P-RELATED"/>
    <property type="match status" value="1"/>
</dbReference>
<dbReference type="Proteomes" id="UP000037069">
    <property type="component" value="Unassembled WGS sequence"/>
</dbReference>
<dbReference type="InterPro" id="IPR018499">
    <property type="entry name" value="Tetraspanin/Peripherin"/>
</dbReference>
<dbReference type="PANTHER" id="PTHR19282">
    <property type="entry name" value="TETRASPANIN"/>
    <property type="match status" value="1"/>
</dbReference>
<dbReference type="OrthoDB" id="71600at2759"/>
<accession>A0A0L0CCQ4</accession>
<comment type="similarity">
    <text evidence="2 7">Belongs to the tetraspanin (TM4SF) family.</text>
</comment>
<keyword evidence="5 7" id="KW-0472">Membrane</keyword>
<feature type="transmembrane region" description="Helical" evidence="7">
    <location>
        <begin position="12"/>
        <end position="35"/>
    </location>
</feature>
<dbReference type="CDD" id="cd03127">
    <property type="entry name" value="tetraspanin_LEL"/>
    <property type="match status" value="1"/>
</dbReference>
<dbReference type="Gene3D" id="1.10.1450.10">
    <property type="entry name" value="Tetraspanin"/>
    <property type="match status" value="1"/>
</dbReference>
<dbReference type="InterPro" id="IPR008952">
    <property type="entry name" value="Tetraspanin_EC2_sf"/>
</dbReference>
<evidence type="ECO:0000256" key="6">
    <source>
        <dbReference type="PIRSR" id="PIRSR002419-1"/>
    </source>
</evidence>
<name>A0A0L0CCQ4_LUCCU</name>
<keyword evidence="9" id="KW-1185">Reference proteome</keyword>
<organism evidence="8 9">
    <name type="scientific">Lucilia cuprina</name>
    <name type="common">Green bottle fly</name>
    <name type="synonym">Australian sheep blowfly</name>
    <dbReference type="NCBI Taxonomy" id="7375"/>
    <lineage>
        <taxon>Eukaryota</taxon>
        <taxon>Metazoa</taxon>
        <taxon>Ecdysozoa</taxon>
        <taxon>Arthropoda</taxon>
        <taxon>Hexapoda</taxon>
        <taxon>Insecta</taxon>
        <taxon>Pterygota</taxon>
        <taxon>Neoptera</taxon>
        <taxon>Endopterygota</taxon>
        <taxon>Diptera</taxon>
        <taxon>Brachycera</taxon>
        <taxon>Muscomorpha</taxon>
        <taxon>Oestroidea</taxon>
        <taxon>Calliphoridae</taxon>
        <taxon>Luciliinae</taxon>
        <taxon>Lucilia</taxon>
    </lineage>
</organism>
<feature type="transmembrane region" description="Helical" evidence="7">
    <location>
        <begin position="180"/>
        <end position="203"/>
    </location>
</feature>
<evidence type="ECO:0000313" key="9">
    <source>
        <dbReference type="Proteomes" id="UP000037069"/>
    </source>
</evidence>
<evidence type="ECO:0000256" key="1">
    <source>
        <dbReference type="ARBA" id="ARBA00004141"/>
    </source>
</evidence>
<dbReference type="PIRSF" id="PIRSF002419">
    <property type="entry name" value="Tetraspanin"/>
    <property type="match status" value="1"/>
</dbReference>
<evidence type="ECO:0000256" key="5">
    <source>
        <dbReference type="ARBA" id="ARBA00023136"/>
    </source>
</evidence>
<keyword evidence="6" id="KW-1015">Disulfide bond</keyword>
<evidence type="ECO:0000256" key="4">
    <source>
        <dbReference type="ARBA" id="ARBA00022989"/>
    </source>
</evidence>
<dbReference type="EMBL" id="JRES01000678">
    <property type="protein sequence ID" value="KNC29239.1"/>
    <property type="molecule type" value="Genomic_DNA"/>
</dbReference>
<evidence type="ECO:0000256" key="7">
    <source>
        <dbReference type="RuleBase" id="RU361218"/>
    </source>
</evidence>
<dbReference type="SUPFAM" id="SSF48652">
    <property type="entry name" value="Tetraspanin"/>
    <property type="match status" value="1"/>
</dbReference>
<feature type="transmembrane region" description="Helical" evidence="7">
    <location>
        <begin position="74"/>
        <end position="96"/>
    </location>
</feature>
<keyword evidence="4 7" id="KW-1133">Transmembrane helix</keyword>
<feature type="transmembrane region" description="Helical" evidence="7">
    <location>
        <begin position="41"/>
        <end position="62"/>
    </location>
</feature>
<evidence type="ECO:0000256" key="3">
    <source>
        <dbReference type="ARBA" id="ARBA00022692"/>
    </source>
</evidence>
<dbReference type="InterPro" id="IPR000301">
    <property type="entry name" value="Tetraspanin_animals"/>
</dbReference>
<keyword evidence="3 7" id="KW-0812">Transmembrane</keyword>
<feature type="disulfide bond" evidence="6">
    <location>
        <begin position="137"/>
        <end position="166"/>
    </location>
</feature>
<dbReference type="OMA" id="REEETYM"/>
<dbReference type="GO" id="GO:0005886">
    <property type="term" value="C:plasma membrane"/>
    <property type="evidence" value="ECO:0007669"/>
    <property type="project" value="TreeGrafter"/>
</dbReference>
<proteinExistence type="inferred from homology"/>
<dbReference type="AlphaFoldDB" id="A0A0L0CCQ4"/>
<sequence>MACSTKTLKVFALLWDFLYTILSLAVVGIGIYILFKFDFDTAAYVIIGLGVIVTLCSVFGILGAVRESSRLSKCFVAFVIVLAILHVLIVGFFWIFQTSLLINVDKTFDKLWNNQVVPIRPGNNTAHIASLERWLECCGNAGSSDYVLAPHSCYNSETDKLNMDGCRQKFLDYIADRWTIFNIFALVLVVVELICAAFAYVLANSIVNRWRRSKYYTK</sequence>
<comment type="subcellular location">
    <subcellularLocation>
        <location evidence="1 7">Membrane</location>
        <topology evidence="1 7">Multi-pass membrane protein</topology>
    </subcellularLocation>
</comment>
<dbReference type="Pfam" id="PF00335">
    <property type="entry name" value="Tetraspanin"/>
    <property type="match status" value="1"/>
</dbReference>
<protein>
    <recommendedName>
        <fullName evidence="7">Tetraspanin</fullName>
    </recommendedName>
</protein>